<evidence type="ECO:0000313" key="10">
    <source>
        <dbReference type="EMBL" id="AGY91610.1"/>
    </source>
</evidence>
<dbReference type="InterPro" id="IPR015424">
    <property type="entry name" value="PyrdxlP-dep_Trfase"/>
</dbReference>
<keyword evidence="6" id="KW-0408">Iron</keyword>
<dbReference type="PANTHER" id="PTHR11601">
    <property type="entry name" value="CYSTEINE DESULFURYLASE FAMILY MEMBER"/>
    <property type="match status" value="1"/>
</dbReference>
<dbReference type="eggNOG" id="COG1104">
    <property type="taxonomic scope" value="Bacteria"/>
</dbReference>
<dbReference type="Proteomes" id="UP000017640">
    <property type="component" value="Chromosome"/>
</dbReference>
<dbReference type="PANTHER" id="PTHR11601:SF34">
    <property type="entry name" value="CYSTEINE DESULFURASE"/>
    <property type="match status" value="1"/>
</dbReference>
<keyword evidence="4" id="KW-0479">Metal-binding</keyword>
<evidence type="ECO:0000256" key="7">
    <source>
        <dbReference type="ARBA" id="ARBA00023014"/>
    </source>
</evidence>
<dbReference type="RefSeq" id="WP_023365927.1">
    <property type="nucleotide sequence ID" value="NC_022664.1"/>
</dbReference>
<protein>
    <recommendedName>
        <fullName evidence="9">Aminotransferase class V domain-containing protein</fullName>
    </recommendedName>
</protein>
<sequence length="405" mass="42266">MTRPYLDYAATTPVDPRVSALMATLEGPDGVFANPSSDHPAGRAAAQRVAAAESQVRETLGDPGFRTVWTSGATEADNLAILGLARALSKRGDARRRMLVAATEHSAVLAAASAAREYGMQVDTLPVAADGRLSPQTLAAALDTDVALVSLALVNNETGVIQDVPALAPMIRKSGARLHLDAAQALGRLPDASAYGDADLVSLSAHKCCGPKGIGALCYRPDVRLAPLLHGGGQQAGLRSGTLPVALIAGMGEALRHLDDVAERQRQRALQRRLRQALHDLGGVVLNGRDDGAPHILNASFPGVHGGALRAALSDLSVGFGSACSRRDGPSHVLRAMGRPDALAYASVRFSLGRFTTEADIDTAMATVTDAVTTLRSVSPLWREMSEGRHTVDSAYGVTTALEMA</sequence>
<keyword evidence="5" id="KW-0663">Pyridoxal phosphate</keyword>
<comment type="catalytic activity">
    <reaction evidence="8">
        <text>(sulfur carrier)-H + L-cysteine = (sulfur carrier)-SH + L-alanine</text>
        <dbReference type="Rhea" id="RHEA:43892"/>
        <dbReference type="Rhea" id="RHEA-COMP:14737"/>
        <dbReference type="Rhea" id="RHEA-COMP:14739"/>
        <dbReference type="ChEBI" id="CHEBI:29917"/>
        <dbReference type="ChEBI" id="CHEBI:35235"/>
        <dbReference type="ChEBI" id="CHEBI:57972"/>
        <dbReference type="ChEBI" id="CHEBI:64428"/>
        <dbReference type="EC" id="2.8.1.7"/>
    </reaction>
</comment>
<dbReference type="KEGG" id="spiu:SPICUR_03070"/>
<keyword evidence="3" id="KW-0808">Transferase</keyword>
<dbReference type="GO" id="GO:0031071">
    <property type="term" value="F:cysteine desulfurase activity"/>
    <property type="evidence" value="ECO:0007669"/>
    <property type="project" value="UniProtKB-EC"/>
</dbReference>
<evidence type="ECO:0000256" key="3">
    <source>
        <dbReference type="ARBA" id="ARBA00022679"/>
    </source>
</evidence>
<dbReference type="InterPro" id="IPR015421">
    <property type="entry name" value="PyrdxlP-dep_Trfase_major"/>
</dbReference>
<dbReference type="GO" id="GO:0051536">
    <property type="term" value="F:iron-sulfur cluster binding"/>
    <property type="evidence" value="ECO:0007669"/>
    <property type="project" value="UniProtKB-KW"/>
</dbReference>
<keyword evidence="7" id="KW-0411">Iron-sulfur</keyword>
<dbReference type="Gene3D" id="3.40.640.10">
    <property type="entry name" value="Type I PLP-dependent aspartate aminotransferase-like (Major domain)"/>
    <property type="match status" value="1"/>
</dbReference>
<dbReference type="OrthoDB" id="9808002at2"/>
<proteinExistence type="inferred from homology"/>
<evidence type="ECO:0000256" key="1">
    <source>
        <dbReference type="ARBA" id="ARBA00001933"/>
    </source>
</evidence>
<dbReference type="EMBL" id="CP005990">
    <property type="protein sequence ID" value="AGY91610.1"/>
    <property type="molecule type" value="Genomic_DNA"/>
</dbReference>
<dbReference type="AlphaFoldDB" id="U5T2J3"/>
<dbReference type="HOGENOM" id="CLU_003433_0_1_6"/>
<dbReference type="InterPro" id="IPR015422">
    <property type="entry name" value="PyrdxlP-dep_Trfase_small"/>
</dbReference>
<dbReference type="Gene3D" id="3.90.1150.10">
    <property type="entry name" value="Aspartate Aminotransferase, domain 1"/>
    <property type="match status" value="1"/>
</dbReference>
<evidence type="ECO:0000256" key="4">
    <source>
        <dbReference type="ARBA" id="ARBA00022723"/>
    </source>
</evidence>
<evidence type="ECO:0000259" key="9">
    <source>
        <dbReference type="Pfam" id="PF00266"/>
    </source>
</evidence>
<dbReference type="GO" id="GO:0046872">
    <property type="term" value="F:metal ion binding"/>
    <property type="evidence" value="ECO:0007669"/>
    <property type="project" value="UniProtKB-KW"/>
</dbReference>
<reference evidence="10 11" key="1">
    <citation type="journal article" date="2013" name="BMC Genomics">
        <title>Genomes of "Spiribacter", a streamlined, successful halophilic bacterium.</title>
        <authorList>
            <person name="Lopez-Perez M."/>
            <person name="Ghai R."/>
            <person name="Leon M.J."/>
            <person name="Rodriguez-Olmos A."/>
            <person name="Copa-Patino J.L."/>
            <person name="Soliveri J."/>
            <person name="Sanchez-Porro C."/>
            <person name="Ventosa A."/>
            <person name="Rodriguez-Valera F."/>
        </authorList>
    </citation>
    <scope>NUCLEOTIDE SEQUENCE [LARGE SCALE GENOMIC DNA]</scope>
    <source>
        <strain evidence="10 11">UAH-SP71</strain>
    </source>
</reference>
<dbReference type="InterPro" id="IPR000192">
    <property type="entry name" value="Aminotrans_V_dom"/>
</dbReference>
<gene>
    <name evidence="10" type="ORF">SPICUR_03070</name>
</gene>
<evidence type="ECO:0000256" key="8">
    <source>
        <dbReference type="ARBA" id="ARBA00050776"/>
    </source>
</evidence>
<evidence type="ECO:0000256" key="5">
    <source>
        <dbReference type="ARBA" id="ARBA00022898"/>
    </source>
</evidence>
<dbReference type="Pfam" id="PF00266">
    <property type="entry name" value="Aminotran_5"/>
    <property type="match status" value="1"/>
</dbReference>
<evidence type="ECO:0000256" key="6">
    <source>
        <dbReference type="ARBA" id="ARBA00023004"/>
    </source>
</evidence>
<dbReference type="SUPFAM" id="SSF53383">
    <property type="entry name" value="PLP-dependent transferases"/>
    <property type="match status" value="1"/>
</dbReference>
<name>U5T2J3_9GAMM</name>
<dbReference type="PATRIC" id="fig|1335757.3.peg.597"/>
<organism evidence="10 11">
    <name type="scientific">Spiribacter curvatus</name>
    <dbReference type="NCBI Taxonomy" id="1335757"/>
    <lineage>
        <taxon>Bacteria</taxon>
        <taxon>Pseudomonadati</taxon>
        <taxon>Pseudomonadota</taxon>
        <taxon>Gammaproteobacteria</taxon>
        <taxon>Chromatiales</taxon>
        <taxon>Ectothiorhodospiraceae</taxon>
        <taxon>Spiribacter</taxon>
    </lineage>
</organism>
<accession>U5T2J3</accession>
<keyword evidence="11" id="KW-1185">Reference proteome</keyword>
<evidence type="ECO:0000256" key="2">
    <source>
        <dbReference type="ARBA" id="ARBA00006490"/>
    </source>
</evidence>
<dbReference type="PIRSF" id="PIRSF005572">
    <property type="entry name" value="NifS"/>
    <property type="match status" value="1"/>
</dbReference>
<feature type="domain" description="Aminotransferase class V" evidence="9">
    <location>
        <begin position="5"/>
        <end position="362"/>
    </location>
</feature>
<dbReference type="InterPro" id="IPR016454">
    <property type="entry name" value="Cysteine_dSase"/>
</dbReference>
<comment type="similarity">
    <text evidence="2">Belongs to the class-V pyridoxal-phosphate-dependent aminotransferase family. NifS/IscS subfamily.</text>
</comment>
<comment type="cofactor">
    <cofactor evidence="1">
        <name>pyridoxal 5'-phosphate</name>
        <dbReference type="ChEBI" id="CHEBI:597326"/>
    </cofactor>
</comment>
<evidence type="ECO:0000313" key="11">
    <source>
        <dbReference type="Proteomes" id="UP000017640"/>
    </source>
</evidence>
<dbReference type="STRING" id="1335757.SPICUR_03070"/>